<reference evidence="1" key="1">
    <citation type="submission" date="2018-05" db="EMBL/GenBank/DDBJ databases">
        <authorList>
            <person name="Lanie J.A."/>
            <person name="Ng W.-L."/>
            <person name="Kazmierczak K.M."/>
            <person name="Andrzejewski T.M."/>
            <person name="Davidsen T.M."/>
            <person name="Wayne K.J."/>
            <person name="Tettelin H."/>
            <person name="Glass J.I."/>
            <person name="Rusch D."/>
            <person name="Podicherti R."/>
            <person name="Tsui H.-C.T."/>
            <person name="Winkler M.E."/>
        </authorList>
    </citation>
    <scope>NUCLEOTIDE SEQUENCE</scope>
</reference>
<protein>
    <submittedName>
        <fullName evidence="1">Uncharacterized protein</fullName>
    </submittedName>
</protein>
<dbReference type="AlphaFoldDB" id="A0A382LTU6"/>
<organism evidence="1">
    <name type="scientific">marine metagenome</name>
    <dbReference type="NCBI Taxonomy" id="408172"/>
    <lineage>
        <taxon>unclassified sequences</taxon>
        <taxon>metagenomes</taxon>
        <taxon>ecological metagenomes</taxon>
    </lineage>
</organism>
<name>A0A382LTU6_9ZZZZ</name>
<sequence length="30" mass="3250">MPNSLKLFLLMLCFALISGALAWAGDIPRS</sequence>
<proteinExistence type="predicted"/>
<gene>
    <name evidence="1" type="ORF">METZ01_LOCUS292830</name>
</gene>
<feature type="non-terminal residue" evidence="1">
    <location>
        <position position="30"/>
    </location>
</feature>
<dbReference type="EMBL" id="UINC01089143">
    <property type="protein sequence ID" value="SVC39976.1"/>
    <property type="molecule type" value="Genomic_DNA"/>
</dbReference>
<evidence type="ECO:0000313" key="1">
    <source>
        <dbReference type="EMBL" id="SVC39976.1"/>
    </source>
</evidence>
<accession>A0A382LTU6</accession>